<dbReference type="PANTHER" id="PTHR22900">
    <property type="entry name" value="PROTEIN CBG14245-RELATED"/>
    <property type="match status" value="1"/>
</dbReference>
<evidence type="ECO:0008006" key="3">
    <source>
        <dbReference type="Google" id="ProtNLM"/>
    </source>
</evidence>
<accession>A0AA36CBZ0</accession>
<name>A0AA36CBZ0_9BILA</name>
<dbReference type="Proteomes" id="UP001177023">
    <property type="component" value="Unassembled WGS sequence"/>
</dbReference>
<dbReference type="Pfam" id="PF03567">
    <property type="entry name" value="Sulfotransfer_2"/>
    <property type="match status" value="1"/>
</dbReference>
<organism evidence="1 2">
    <name type="scientific">Mesorhabditis spiculigera</name>
    <dbReference type="NCBI Taxonomy" id="96644"/>
    <lineage>
        <taxon>Eukaryota</taxon>
        <taxon>Metazoa</taxon>
        <taxon>Ecdysozoa</taxon>
        <taxon>Nematoda</taxon>
        <taxon>Chromadorea</taxon>
        <taxon>Rhabditida</taxon>
        <taxon>Rhabditina</taxon>
        <taxon>Rhabditomorpha</taxon>
        <taxon>Rhabditoidea</taxon>
        <taxon>Rhabditidae</taxon>
        <taxon>Mesorhabditinae</taxon>
        <taxon>Mesorhabditis</taxon>
    </lineage>
</organism>
<feature type="non-terminal residue" evidence="1">
    <location>
        <position position="280"/>
    </location>
</feature>
<gene>
    <name evidence="1" type="ORF">MSPICULIGERA_LOCUS4285</name>
</gene>
<dbReference type="InterPro" id="IPR007669">
    <property type="entry name" value="Chst-1-like"/>
</dbReference>
<proteinExistence type="predicted"/>
<dbReference type="GO" id="GO:0050650">
    <property type="term" value="P:chondroitin sulfate proteoglycan biosynthetic process"/>
    <property type="evidence" value="ECO:0007669"/>
    <property type="project" value="InterPro"/>
</dbReference>
<keyword evidence="2" id="KW-1185">Reference proteome</keyword>
<dbReference type="GO" id="GO:0047756">
    <property type="term" value="F:chondroitin 4-sulfotransferase activity"/>
    <property type="evidence" value="ECO:0007669"/>
    <property type="project" value="InterPro"/>
</dbReference>
<dbReference type="AlphaFoldDB" id="A0AA36CBZ0"/>
<protein>
    <recommendedName>
        <fullName evidence="3">Sulfotransferase</fullName>
    </recommendedName>
</protein>
<dbReference type="GO" id="GO:0016020">
    <property type="term" value="C:membrane"/>
    <property type="evidence" value="ECO:0007669"/>
    <property type="project" value="InterPro"/>
</dbReference>
<reference evidence="1" key="1">
    <citation type="submission" date="2023-06" db="EMBL/GenBank/DDBJ databases">
        <authorList>
            <person name="Delattre M."/>
        </authorList>
    </citation>
    <scope>NUCLEOTIDE SEQUENCE</scope>
    <source>
        <strain evidence="1">AF72</strain>
    </source>
</reference>
<evidence type="ECO:0000313" key="2">
    <source>
        <dbReference type="Proteomes" id="UP001177023"/>
    </source>
</evidence>
<comment type="caution">
    <text evidence="1">The sequence shown here is derived from an EMBL/GenBank/DDBJ whole genome shotgun (WGS) entry which is preliminary data.</text>
</comment>
<dbReference type="InterPro" id="IPR005331">
    <property type="entry name" value="Sulfotransferase"/>
</dbReference>
<dbReference type="GO" id="GO:1902884">
    <property type="term" value="P:positive regulation of response to oxidative stress"/>
    <property type="evidence" value="ECO:0007669"/>
    <property type="project" value="InterPro"/>
</dbReference>
<dbReference type="PANTHER" id="PTHR22900:SF5">
    <property type="entry name" value="PROTEIN CBG14245"/>
    <property type="match status" value="1"/>
</dbReference>
<sequence>MPVLATCRSKFRWRFVLPVHAESRPDLDERQNPVAGLDYCPIPKNGSSNMKRTMCRLYYAYHGTKPPRGFKDLNRCDITENWLTLVGKRPTWKANTVKIVVLRDPLRRFASAYEYLCKERKRCGRSGKTIHTFARMAYKLLAKGKSKLPKNPDTMHLRRHVAPQSWFCQGPQRLEIMLDDSNPNHLAKEMSDVFERTNVPERVSRKLLANLRRGKRQGKLSSNDDLTQEVLSNTKTLSLFLYMYYNDYKTFQLTPSTQLQKAVENRLGKKVLVNLRSKNF</sequence>
<evidence type="ECO:0000313" key="1">
    <source>
        <dbReference type="EMBL" id="CAJ0565652.1"/>
    </source>
</evidence>
<dbReference type="EMBL" id="CATQJA010001087">
    <property type="protein sequence ID" value="CAJ0565652.1"/>
    <property type="molecule type" value="Genomic_DNA"/>
</dbReference>